<evidence type="ECO:0000256" key="6">
    <source>
        <dbReference type="ARBA" id="ARBA00022679"/>
    </source>
</evidence>
<dbReference type="FunFam" id="3.65.10.10:FF:000006">
    <property type="entry name" value="3-phosphoshikimate 1-carboxyvinyltransferase"/>
    <property type="match status" value="1"/>
</dbReference>
<feature type="binding site" evidence="9">
    <location>
        <position position="27"/>
    </location>
    <ligand>
        <name>3-phosphoshikimate</name>
        <dbReference type="ChEBI" id="CHEBI:145989"/>
    </ligand>
</feature>
<reference evidence="12" key="1">
    <citation type="submission" date="2017-02" db="EMBL/GenBank/DDBJ databases">
        <authorList>
            <person name="Varghese N."/>
            <person name="Submissions S."/>
        </authorList>
    </citation>
    <scope>NUCLEOTIDE SEQUENCE [LARGE SCALE GENOMIC DNA]</scope>
    <source>
        <strain evidence="12">ATCC BAA-34</strain>
    </source>
</reference>
<feature type="binding site" evidence="9">
    <location>
        <position position="126"/>
    </location>
    <ligand>
        <name>phosphoenolpyruvate</name>
        <dbReference type="ChEBI" id="CHEBI:58702"/>
    </ligand>
</feature>
<keyword evidence="6 9" id="KW-0808">Transferase</keyword>
<dbReference type="RefSeq" id="WP_078790436.1">
    <property type="nucleotide sequence ID" value="NZ_FUWR01000011.1"/>
</dbReference>
<comment type="subcellular location">
    <subcellularLocation>
        <location evidence="9">Cytoplasm</location>
    </subcellularLocation>
</comment>
<dbReference type="Pfam" id="PF00275">
    <property type="entry name" value="EPSP_synthase"/>
    <property type="match status" value="1"/>
</dbReference>
<dbReference type="GO" id="GO:0003866">
    <property type="term" value="F:3-phosphoshikimate 1-carboxyvinyltransferase activity"/>
    <property type="evidence" value="ECO:0007669"/>
    <property type="project" value="UniProtKB-UniRule"/>
</dbReference>
<feature type="domain" description="Enolpyruvate transferase" evidence="10">
    <location>
        <begin position="11"/>
        <end position="426"/>
    </location>
</feature>
<evidence type="ECO:0000256" key="9">
    <source>
        <dbReference type="HAMAP-Rule" id="MF_00210"/>
    </source>
</evidence>
<dbReference type="PIRSF" id="PIRSF000505">
    <property type="entry name" value="EPSPS"/>
    <property type="match status" value="1"/>
</dbReference>
<dbReference type="InterPro" id="IPR036968">
    <property type="entry name" value="Enolpyruvate_Tfrase_sf"/>
</dbReference>
<evidence type="ECO:0000256" key="4">
    <source>
        <dbReference type="ARBA" id="ARBA00022490"/>
    </source>
</evidence>
<feature type="binding site" evidence="9">
    <location>
        <position position="173"/>
    </location>
    <ligand>
        <name>phosphoenolpyruvate</name>
        <dbReference type="ChEBI" id="CHEBI:58702"/>
    </ligand>
</feature>
<dbReference type="EC" id="2.5.1.19" evidence="9"/>
<feature type="binding site" evidence="9">
    <location>
        <position position="173"/>
    </location>
    <ligand>
        <name>3-phosphoshikimate</name>
        <dbReference type="ChEBI" id="CHEBI:145989"/>
    </ligand>
</feature>
<evidence type="ECO:0000256" key="1">
    <source>
        <dbReference type="ARBA" id="ARBA00002174"/>
    </source>
</evidence>
<evidence type="ECO:0000313" key="11">
    <source>
        <dbReference type="EMBL" id="SJZ96534.1"/>
    </source>
</evidence>
<comment type="function">
    <text evidence="1 9">Catalyzes the transfer of the enolpyruvyl moiety of phosphoenolpyruvate (PEP) to the 5-hydroxyl of shikimate-3-phosphate (S3P) to produce enolpyruvyl shikimate-3-phosphate and inorganic phosphate.</text>
</comment>
<dbReference type="InterPro" id="IPR001986">
    <property type="entry name" value="Enolpyruvate_Tfrase_dom"/>
</dbReference>
<feature type="binding site" evidence="9">
    <location>
        <position position="31"/>
    </location>
    <ligand>
        <name>3-phosphoshikimate</name>
        <dbReference type="ChEBI" id="CHEBI:145989"/>
    </ligand>
</feature>
<dbReference type="EMBL" id="FUWR01000011">
    <property type="protein sequence ID" value="SJZ96534.1"/>
    <property type="molecule type" value="Genomic_DNA"/>
</dbReference>
<feature type="active site" description="Proton acceptor" evidence="9">
    <location>
        <position position="319"/>
    </location>
</feature>
<dbReference type="PANTHER" id="PTHR21090">
    <property type="entry name" value="AROM/DEHYDROQUINATE SYNTHASE"/>
    <property type="match status" value="1"/>
</dbReference>
<dbReference type="UniPathway" id="UPA00053">
    <property type="reaction ID" value="UER00089"/>
</dbReference>
<keyword evidence="4 9" id="KW-0963">Cytoplasm</keyword>
<comment type="catalytic activity">
    <reaction evidence="8">
        <text>3-phosphoshikimate + phosphoenolpyruvate = 5-O-(1-carboxyvinyl)-3-phosphoshikimate + phosphate</text>
        <dbReference type="Rhea" id="RHEA:21256"/>
        <dbReference type="ChEBI" id="CHEBI:43474"/>
        <dbReference type="ChEBI" id="CHEBI:57701"/>
        <dbReference type="ChEBI" id="CHEBI:58702"/>
        <dbReference type="ChEBI" id="CHEBI:145989"/>
        <dbReference type="EC" id="2.5.1.19"/>
    </reaction>
    <physiologicalReaction direction="left-to-right" evidence="8">
        <dbReference type="Rhea" id="RHEA:21257"/>
    </physiologicalReaction>
</comment>
<organism evidence="11 12">
    <name type="scientific">Trichlorobacter thiogenes</name>
    <dbReference type="NCBI Taxonomy" id="115783"/>
    <lineage>
        <taxon>Bacteria</taxon>
        <taxon>Pseudomonadati</taxon>
        <taxon>Thermodesulfobacteriota</taxon>
        <taxon>Desulfuromonadia</taxon>
        <taxon>Geobacterales</taxon>
        <taxon>Geobacteraceae</taxon>
        <taxon>Trichlorobacter</taxon>
    </lineage>
</organism>
<dbReference type="OrthoDB" id="9809920at2"/>
<keyword evidence="7 9" id="KW-0057">Aromatic amino acid biosynthesis</keyword>
<evidence type="ECO:0000256" key="3">
    <source>
        <dbReference type="ARBA" id="ARBA00009948"/>
    </source>
</evidence>
<dbReference type="CDD" id="cd01556">
    <property type="entry name" value="EPSP_synthase"/>
    <property type="match status" value="1"/>
</dbReference>
<comment type="similarity">
    <text evidence="3 9">Belongs to the EPSP synthase family.</text>
</comment>
<name>A0A1T4PYB3_9BACT</name>
<keyword evidence="12" id="KW-1185">Reference proteome</keyword>
<proteinExistence type="inferred from homology"/>
<dbReference type="PROSITE" id="PS00104">
    <property type="entry name" value="EPSP_SYNTHASE_1"/>
    <property type="match status" value="1"/>
</dbReference>
<dbReference type="Proteomes" id="UP000190102">
    <property type="component" value="Unassembled WGS sequence"/>
</dbReference>
<dbReference type="STRING" id="115783.SAMN02745119_02158"/>
<dbReference type="GO" id="GO:0009423">
    <property type="term" value="P:chorismate biosynthetic process"/>
    <property type="evidence" value="ECO:0007669"/>
    <property type="project" value="UniProtKB-UniRule"/>
</dbReference>
<keyword evidence="5 9" id="KW-0028">Amino-acid biosynthesis</keyword>
<gene>
    <name evidence="9" type="primary">aroA</name>
    <name evidence="11" type="ORF">SAMN02745119_02158</name>
</gene>
<evidence type="ECO:0000256" key="8">
    <source>
        <dbReference type="ARBA" id="ARBA00044633"/>
    </source>
</evidence>
<dbReference type="GO" id="GO:0005737">
    <property type="term" value="C:cytoplasm"/>
    <property type="evidence" value="ECO:0007669"/>
    <property type="project" value="UniProtKB-SubCell"/>
</dbReference>
<dbReference type="HAMAP" id="MF_00210">
    <property type="entry name" value="EPSP_synth"/>
    <property type="match status" value="1"/>
</dbReference>
<comment type="subunit">
    <text evidence="9">Monomer.</text>
</comment>
<feature type="binding site" evidence="9">
    <location>
        <position position="346"/>
    </location>
    <ligand>
        <name>3-phosphoshikimate</name>
        <dbReference type="ChEBI" id="CHEBI:145989"/>
    </ligand>
</feature>
<dbReference type="InterPro" id="IPR023193">
    <property type="entry name" value="EPSP_synthase_CS"/>
</dbReference>
<dbReference type="InterPro" id="IPR006264">
    <property type="entry name" value="EPSP_synthase"/>
</dbReference>
<dbReference type="FunFam" id="3.65.10.10:FF:000005">
    <property type="entry name" value="3-phosphoshikimate 1-carboxyvinyltransferase"/>
    <property type="match status" value="1"/>
</dbReference>
<evidence type="ECO:0000259" key="10">
    <source>
        <dbReference type="Pfam" id="PF00275"/>
    </source>
</evidence>
<dbReference type="NCBIfam" id="TIGR01356">
    <property type="entry name" value="aroA"/>
    <property type="match status" value="1"/>
</dbReference>
<dbReference type="SUPFAM" id="SSF55205">
    <property type="entry name" value="EPT/RTPC-like"/>
    <property type="match status" value="1"/>
</dbReference>
<dbReference type="PROSITE" id="PS00885">
    <property type="entry name" value="EPSP_SYNTHASE_2"/>
    <property type="match status" value="1"/>
</dbReference>
<evidence type="ECO:0000256" key="5">
    <source>
        <dbReference type="ARBA" id="ARBA00022605"/>
    </source>
</evidence>
<feature type="binding site" evidence="9">
    <location>
        <position position="393"/>
    </location>
    <ligand>
        <name>phosphoenolpyruvate</name>
        <dbReference type="ChEBI" id="CHEBI:58702"/>
    </ligand>
</feature>
<dbReference type="GO" id="GO:0009073">
    <property type="term" value="P:aromatic amino acid family biosynthetic process"/>
    <property type="evidence" value="ECO:0007669"/>
    <property type="project" value="UniProtKB-KW"/>
</dbReference>
<dbReference type="GO" id="GO:0008652">
    <property type="term" value="P:amino acid biosynthetic process"/>
    <property type="evidence" value="ECO:0007669"/>
    <property type="project" value="UniProtKB-KW"/>
</dbReference>
<feature type="binding site" evidence="9">
    <location>
        <position position="98"/>
    </location>
    <ligand>
        <name>phosphoenolpyruvate</name>
        <dbReference type="ChEBI" id="CHEBI:58702"/>
    </ligand>
</feature>
<dbReference type="Gene3D" id="3.65.10.10">
    <property type="entry name" value="Enolpyruvate transferase domain"/>
    <property type="match status" value="2"/>
</dbReference>
<comment type="caution">
    <text evidence="9">Lacks conserved residue(s) required for the propagation of feature annotation.</text>
</comment>
<accession>A0A1T4PYB3</accession>
<feature type="binding site" evidence="9">
    <location>
        <position position="26"/>
    </location>
    <ligand>
        <name>phosphoenolpyruvate</name>
        <dbReference type="ChEBI" id="CHEBI:58702"/>
    </ligand>
</feature>
<dbReference type="PANTHER" id="PTHR21090:SF5">
    <property type="entry name" value="PENTAFUNCTIONAL AROM POLYPEPTIDE"/>
    <property type="match status" value="1"/>
</dbReference>
<feature type="binding site" evidence="9">
    <location>
        <position position="350"/>
    </location>
    <ligand>
        <name>phosphoenolpyruvate</name>
        <dbReference type="ChEBI" id="CHEBI:58702"/>
    </ligand>
</feature>
<feature type="binding site" evidence="9">
    <location>
        <position position="26"/>
    </location>
    <ligand>
        <name>3-phosphoshikimate</name>
        <dbReference type="ChEBI" id="CHEBI:145989"/>
    </ligand>
</feature>
<feature type="binding site" evidence="9">
    <location>
        <position position="171"/>
    </location>
    <ligand>
        <name>3-phosphoshikimate</name>
        <dbReference type="ChEBI" id="CHEBI:145989"/>
    </ligand>
</feature>
<sequence>MHEHAQPLTVAPVQKLQGELAVPGDKSISHRSIMLGSLAQGITRISNFLRGEDNFSTMKAFRSMGVPIEDDGQTVTVHGVGLHGLKEPGDLLDCGNSGTTIRLMTGLLSGQSFFSVLTGDQYLRKRPMKRVVEPLARMGAQIAGRGGGTLAPLAITGASLSGIDYKSPIASAQVKSALMLAGLYAAGETKVTEPSLSRDHSERMFRFFGADLDAFSNGVAVRGGRELKGQEIVVPGDISSAAFFLVAALIVPGSELLIRNVGVNPTRTGVIDILKAMGGDITLQDQREVSGEPVADLLVRSSRLKGIEIGGDLVPRAIDEFPAICVAAAVAEGTTTIKDAKELRVKETDRIAAMASNLRTVGAGQIDETDDGMIIQGVESLSGGTVTSCGDHRIAMSLSVAALVCKNEVQIDDVSCVATSFPGFYELLAKVAVR</sequence>
<evidence type="ECO:0000313" key="12">
    <source>
        <dbReference type="Proteomes" id="UP000190102"/>
    </source>
</evidence>
<dbReference type="AlphaFoldDB" id="A0A1T4PYB3"/>
<protein>
    <recommendedName>
        <fullName evidence="9">3-phosphoshikimate 1-carboxyvinyltransferase</fullName>
        <ecNumber evidence="9">2.5.1.19</ecNumber>
    </recommendedName>
    <alternativeName>
        <fullName evidence="9">5-enolpyruvylshikimate-3-phosphate synthase</fullName>
        <shortName evidence="9">EPSP synthase</shortName>
        <shortName evidence="9">EPSPS</shortName>
    </alternativeName>
</protein>
<feature type="binding site" evidence="9">
    <location>
        <position position="319"/>
    </location>
    <ligand>
        <name>3-phosphoshikimate</name>
        <dbReference type="ChEBI" id="CHEBI:145989"/>
    </ligand>
</feature>
<evidence type="ECO:0000256" key="2">
    <source>
        <dbReference type="ARBA" id="ARBA00004811"/>
    </source>
</evidence>
<comment type="pathway">
    <text evidence="2 9">Metabolic intermediate biosynthesis; chorismate biosynthesis; chorismate from D-erythrose 4-phosphate and phosphoenolpyruvate: step 6/7.</text>
</comment>
<evidence type="ECO:0000256" key="7">
    <source>
        <dbReference type="ARBA" id="ARBA00023141"/>
    </source>
</evidence>
<dbReference type="InterPro" id="IPR013792">
    <property type="entry name" value="RNA3'P_cycl/enolpyr_Trfase_a/b"/>
</dbReference>